<dbReference type="FunFam" id="3.30.2290.10:FF:000002">
    <property type="entry name" value="Metalloprotease PmbA homolog"/>
    <property type="match status" value="1"/>
</dbReference>
<gene>
    <name evidence="10" type="primary">pmbA</name>
    <name evidence="10" type="ORF">ERJ77_08240</name>
</gene>
<dbReference type="InterPro" id="IPR035068">
    <property type="entry name" value="TldD/PmbA_N"/>
</dbReference>
<keyword evidence="6 10" id="KW-0482">Metalloprotease</keyword>
<comment type="subcellular location">
    <subcellularLocation>
        <location evidence="1">Cytoplasm</location>
    </subcellularLocation>
</comment>
<dbReference type="EMBL" id="SCLC01000005">
    <property type="protein sequence ID" value="MBF4434494.1"/>
    <property type="molecule type" value="Genomic_DNA"/>
</dbReference>
<feature type="domain" description="Metalloprotease TldD/E C-terminal" evidence="8">
    <location>
        <begin position="238"/>
        <end position="446"/>
    </location>
</feature>
<dbReference type="PANTHER" id="PTHR43421:SF1">
    <property type="entry name" value="METALLOPROTEASE PMBA"/>
    <property type="match status" value="1"/>
</dbReference>
<keyword evidence="4" id="KW-0645">Protease</keyword>
<name>A0AAW4BBY0_VIBAN</name>
<dbReference type="InterPro" id="IPR045570">
    <property type="entry name" value="Metalloprtase-TldD/E_cen_dom"/>
</dbReference>
<organism evidence="10 11">
    <name type="scientific">Vibrio anguillarum</name>
    <name type="common">Listonella anguillarum</name>
    <dbReference type="NCBI Taxonomy" id="55601"/>
    <lineage>
        <taxon>Bacteria</taxon>
        <taxon>Pseudomonadati</taxon>
        <taxon>Pseudomonadota</taxon>
        <taxon>Gammaproteobacteria</taxon>
        <taxon>Vibrionales</taxon>
        <taxon>Vibrionaceae</taxon>
        <taxon>Vibrio</taxon>
    </lineage>
</organism>
<evidence type="ECO:0000256" key="5">
    <source>
        <dbReference type="ARBA" id="ARBA00022801"/>
    </source>
</evidence>
<dbReference type="Pfam" id="PF01523">
    <property type="entry name" value="PmbA_TldD_1st"/>
    <property type="match status" value="1"/>
</dbReference>
<dbReference type="Pfam" id="PF19290">
    <property type="entry name" value="PmbA_TldD_2nd"/>
    <property type="match status" value="1"/>
</dbReference>
<keyword evidence="3" id="KW-0963">Cytoplasm</keyword>
<sequence>MDVKQQVAQQRIELEAAVAKALEMAALSSDAAEVAITKSTGLSVSTRMCEVENVEFNSDGALGITVYRGQRKGSASTSDLSEKAIAQTVAAALDIALYTSEDPYAGPAPQELMVRNIPDLDLFHPDEPNPDMAAKIAIAAEEKALAYSNKIKQSDGASYDSHYGVKVYGNSHGLLASYASSRHSISCCVIGEGKNGEMERDYSYTVARHRDDLWSPELVGQQAAEKTISRLDAKKLKTGKVPVMFAADVATGLIGHLVMAISGGSLYRKSSFLLDKLGEKILPDWFNIAEKPHVLRALASSPFDSEGVFTQDRQIITDGVLSTYLLSSYAARKMKMTPTGHAGGIHNWYVQSTGQNFEQMLKALGTGLLVTEVMGQGVNAVTGDYSRGAAGFWVENGVIQYPVSEITIAGNLKDMFQQMVAVGSDVETRSQIQTGSILLESMKIAGE</sequence>
<evidence type="ECO:0000256" key="3">
    <source>
        <dbReference type="ARBA" id="ARBA00022490"/>
    </source>
</evidence>
<evidence type="ECO:0000256" key="6">
    <source>
        <dbReference type="ARBA" id="ARBA00023049"/>
    </source>
</evidence>
<dbReference type="NCBIfam" id="NF008268">
    <property type="entry name" value="PRK11040.1"/>
    <property type="match status" value="1"/>
</dbReference>
<dbReference type="Proteomes" id="UP000786185">
    <property type="component" value="Unassembled WGS sequence"/>
</dbReference>
<accession>A0AAW4BBY0</accession>
<protein>
    <submittedName>
        <fullName evidence="10">Metalloprotease PmbA</fullName>
    </submittedName>
</protein>
<evidence type="ECO:0000259" key="8">
    <source>
        <dbReference type="Pfam" id="PF19289"/>
    </source>
</evidence>
<dbReference type="GO" id="GO:0005829">
    <property type="term" value="C:cytosol"/>
    <property type="evidence" value="ECO:0007669"/>
    <property type="project" value="TreeGrafter"/>
</dbReference>
<evidence type="ECO:0000313" key="11">
    <source>
        <dbReference type="Proteomes" id="UP000786185"/>
    </source>
</evidence>
<evidence type="ECO:0000313" key="10">
    <source>
        <dbReference type="EMBL" id="MBF4434494.1"/>
    </source>
</evidence>
<evidence type="ECO:0000256" key="1">
    <source>
        <dbReference type="ARBA" id="ARBA00004496"/>
    </source>
</evidence>
<evidence type="ECO:0000256" key="4">
    <source>
        <dbReference type="ARBA" id="ARBA00022670"/>
    </source>
</evidence>
<dbReference type="Pfam" id="PF19289">
    <property type="entry name" value="PmbA_TldD_3rd"/>
    <property type="match status" value="1"/>
</dbReference>
<dbReference type="GeneID" id="83859022"/>
<keyword evidence="5" id="KW-0378">Hydrolase</keyword>
<reference evidence="10" key="1">
    <citation type="journal article" date="2021" name="PeerJ">
        <title>Analysis of 44 Vibrio anguillarum genomes reveals high genetic diversity.</title>
        <authorList>
            <person name="Hansen M.J."/>
            <person name="Dalsgaard I."/>
        </authorList>
    </citation>
    <scope>NUCLEOTIDE SEQUENCE</scope>
    <source>
        <strain evidence="10">850617-1/1</strain>
    </source>
</reference>
<evidence type="ECO:0000256" key="2">
    <source>
        <dbReference type="ARBA" id="ARBA00005836"/>
    </source>
</evidence>
<dbReference type="GO" id="GO:0006508">
    <property type="term" value="P:proteolysis"/>
    <property type="evidence" value="ECO:0007669"/>
    <property type="project" value="UniProtKB-KW"/>
</dbReference>
<dbReference type="InterPro" id="IPR036059">
    <property type="entry name" value="TldD/PmbA_sf"/>
</dbReference>
<dbReference type="InterPro" id="IPR047657">
    <property type="entry name" value="PmbA"/>
</dbReference>
<feature type="domain" description="Metalloprotease TldD/E N-terminal" evidence="7">
    <location>
        <begin position="32"/>
        <end position="96"/>
    </location>
</feature>
<comment type="caution">
    <text evidence="10">The sequence shown here is derived from an EMBL/GenBank/DDBJ whole genome shotgun (WGS) entry which is preliminary data.</text>
</comment>
<dbReference type="RefSeq" id="WP_081245151.1">
    <property type="nucleotide sequence ID" value="NZ_CP011466.1"/>
</dbReference>
<dbReference type="InterPro" id="IPR002510">
    <property type="entry name" value="Metalloprtase-TldD/E_N"/>
</dbReference>
<dbReference type="InterPro" id="IPR045569">
    <property type="entry name" value="Metalloprtase-TldD/E_C"/>
</dbReference>
<comment type="similarity">
    <text evidence="2">Belongs to the peptidase U62 family.</text>
</comment>
<feature type="domain" description="Metalloprotease TldD/E central" evidence="9">
    <location>
        <begin position="124"/>
        <end position="231"/>
    </location>
</feature>
<dbReference type="AlphaFoldDB" id="A0AAW4BBY0"/>
<dbReference type="GO" id="GO:0008237">
    <property type="term" value="F:metallopeptidase activity"/>
    <property type="evidence" value="ECO:0007669"/>
    <property type="project" value="UniProtKB-KW"/>
</dbReference>
<proteinExistence type="inferred from homology"/>
<dbReference type="Gene3D" id="3.30.2290.10">
    <property type="entry name" value="PmbA/TldD superfamily"/>
    <property type="match status" value="1"/>
</dbReference>
<evidence type="ECO:0000259" key="9">
    <source>
        <dbReference type="Pfam" id="PF19290"/>
    </source>
</evidence>
<evidence type="ECO:0000259" key="7">
    <source>
        <dbReference type="Pfam" id="PF01523"/>
    </source>
</evidence>
<dbReference type="SUPFAM" id="SSF111283">
    <property type="entry name" value="Putative modulator of DNA gyrase, PmbA/TldD"/>
    <property type="match status" value="1"/>
</dbReference>
<dbReference type="PANTHER" id="PTHR43421">
    <property type="entry name" value="METALLOPROTEASE PMBA"/>
    <property type="match status" value="1"/>
</dbReference>